<protein>
    <submittedName>
        <fullName evidence="2">Uncharacterized protein</fullName>
    </submittedName>
</protein>
<evidence type="ECO:0000256" key="1">
    <source>
        <dbReference type="SAM" id="MobiDB-lite"/>
    </source>
</evidence>
<keyword evidence="3" id="KW-1185">Reference proteome</keyword>
<evidence type="ECO:0000313" key="2">
    <source>
        <dbReference type="EMBL" id="KIK05964.1"/>
    </source>
</evidence>
<reference evidence="2 3" key="1">
    <citation type="submission" date="2014-04" db="EMBL/GenBank/DDBJ databases">
        <authorList>
            <consortium name="DOE Joint Genome Institute"/>
            <person name="Kuo A."/>
            <person name="Kohler A."/>
            <person name="Nagy L.G."/>
            <person name="Floudas D."/>
            <person name="Copeland A."/>
            <person name="Barry K.W."/>
            <person name="Cichocki N."/>
            <person name="Veneault-Fourrey C."/>
            <person name="LaButti K."/>
            <person name="Lindquist E.A."/>
            <person name="Lipzen A."/>
            <person name="Lundell T."/>
            <person name="Morin E."/>
            <person name="Murat C."/>
            <person name="Sun H."/>
            <person name="Tunlid A."/>
            <person name="Henrissat B."/>
            <person name="Grigoriev I.V."/>
            <person name="Hibbett D.S."/>
            <person name="Martin F."/>
            <person name="Nordberg H.P."/>
            <person name="Cantor M.N."/>
            <person name="Hua S.X."/>
        </authorList>
    </citation>
    <scope>NUCLEOTIDE SEQUENCE [LARGE SCALE GENOMIC DNA]</scope>
    <source>
        <strain evidence="2 3">LaAM-08-1</strain>
    </source>
</reference>
<organism evidence="2 3">
    <name type="scientific">Laccaria amethystina LaAM-08-1</name>
    <dbReference type="NCBI Taxonomy" id="1095629"/>
    <lineage>
        <taxon>Eukaryota</taxon>
        <taxon>Fungi</taxon>
        <taxon>Dikarya</taxon>
        <taxon>Basidiomycota</taxon>
        <taxon>Agaricomycotina</taxon>
        <taxon>Agaricomycetes</taxon>
        <taxon>Agaricomycetidae</taxon>
        <taxon>Agaricales</taxon>
        <taxon>Agaricineae</taxon>
        <taxon>Hydnangiaceae</taxon>
        <taxon>Laccaria</taxon>
    </lineage>
</organism>
<feature type="compositionally biased region" description="Basic and acidic residues" evidence="1">
    <location>
        <begin position="31"/>
        <end position="42"/>
    </location>
</feature>
<reference evidence="3" key="2">
    <citation type="submission" date="2015-01" db="EMBL/GenBank/DDBJ databases">
        <title>Evolutionary Origins and Diversification of the Mycorrhizal Mutualists.</title>
        <authorList>
            <consortium name="DOE Joint Genome Institute"/>
            <consortium name="Mycorrhizal Genomics Consortium"/>
            <person name="Kohler A."/>
            <person name="Kuo A."/>
            <person name="Nagy L.G."/>
            <person name="Floudas D."/>
            <person name="Copeland A."/>
            <person name="Barry K.W."/>
            <person name="Cichocki N."/>
            <person name="Veneault-Fourrey C."/>
            <person name="LaButti K."/>
            <person name="Lindquist E.A."/>
            <person name="Lipzen A."/>
            <person name="Lundell T."/>
            <person name="Morin E."/>
            <person name="Murat C."/>
            <person name="Riley R."/>
            <person name="Ohm R."/>
            <person name="Sun H."/>
            <person name="Tunlid A."/>
            <person name="Henrissat B."/>
            <person name="Grigoriev I.V."/>
            <person name="Hibbett D.S."/>
            <person name="Martin F."/>
        </authorList>
    </citation>
    <scope>NUCLEOTIDE SEQUENCE [LARGE SCALE GENOMIC DNA]</scope>
    <source>
        <strain evidence="3">LaAM-08-1</strain>
    </source>
</reference>
<evidence type="ECO:0000313" key="3">
    <source>
        <dbReference type="Proteomes" id="UP000054477"/>
    </source>
</evidence>
<gene>
    <name evidence="2" type="ORF">K443DRAFT_3503</name>
</gene>
<name>A0A0C9XWK9_9AGAR</name>
<accession>A0A0C9XWK9</accession>
<dbReference type="Proteomes" id="UP000054477">
    <property type="component" value="Unassembled WGS sequence"/>
</dbReference>
<dbReference type="AlphaFoldDB" id="A0A0C9XWK9"/>
<proteinExistence type="predicted"/>
<dbReference type="HOGENOM" id="CLU_3014505_0_0_1"/>
<feature type="region of interest" description="Disordered" evidence="1">
    <location>
        <begin position="31"/>
        <end position="56"/>
    </location>
</feature>
<sequence>MQDSKQAAIALKAAALQSITAAESAAAAGHEVEVVDEGKTMDVDGDASDALDRHVR</sequence>
<dbReference type="EMBL" id="KN838556">
    <property type="protein sequence ID" value="KIK05964.1"/>
    <property type="molecule type" value="Genomic_DNA"/>
</dbReference>